<name>A0A2X0XLW0_9BACI</name>
<dbReference type="EC" id="2.4.1.212" evidence="5"/>
<keyword evidence="2 5" id="KW-0328">Glycosyltransferase</keyword>
<dbReference type="PANTHER" id="PTHR22916:SF51">
    <property type="entry name" value="GLYCOSYLTRANSFERASE EPSH-RELATED"/>
    <property type="match status" value="1"/>
</dbReference>
<dbReference type="CDD" id="cd00761">
    <property type="entry name" value="Glyco_tranf_GTA_type"/>
    <property type="match status" value="1"/>
</dbReference>
<dbReference type="EMBL" id="UAQE01000001">
    <property type="protein sequence ID" value="SPT99939.1"/>
    <property type="molecule type" value="Genomic_DNA"/>
</dbReference>
<keyword evidence="3 5" id="KW-0808">Transferase</keyword>
<dbReference type="SUPFAM" id="SSF53448">
    <property type="entry name" value="Nucleotide-diphospho-sugar transferases"/>
    <property type="match status" value="1"/>
</dbReference>
<evidence type="ECO:0000313" key="6">
    <source>
        <dbReference type="Proteomes" id="UP000251431"/>
    </source>
</evidence>
<feature type="domain" description="Glycosyltransferase 2-like" evidence="4">
    <location>
        <begin position="5"/>
        <end position="132"/>
    </location>
</feature>
<evidence type="ECO:0000313" key="5">
    <source>
        <dbReference type="EMBL" id="SPT99939.1"/>
    </source>
</evidence>
<proteinExistence type="inferred from homology"/>
<dbReference type="PANTHER" id="PTHR22916">
    <property type="entry name" value="GLYCOSYLTRANSFERASE"/>
    <property type="match status" value="1"/>
</dbReference>
<organism evidence="5 6">
    <name type="scientific">Lysinibacillus capsici</name>
    <dbReference type="NCBI Taxonomy" id="2115968"/>
    <lineage>
        <taxon>Bacteria</taxon>
        <taxon>Bacillati</taxon>
        <taxon>Bacillota</taxon>
        <taxon>Bacilli</taxon>
        <taxon>Bacillales</taxon>
        <taxon>Bacillaceae</taxon>
        <taxon>Lysinibacillus</taxon>
    </lineage>
</organism>
<dbReference type="Pfam" id="PF00535">
    <property type="entry name" value="Glycos_transf_2"/>
    <property type="match status" value="1"/>
</dbReference>
<dbReference type="RefSeq" id="WP_048391513.1">
    <property type="nucleotide sequence ID" value="NZ_CP134502.1"/>
</dbReference>
<accession>A0A2X0XLW0</accession>
<evidence type="ECO:0000256" key="1">
    <source>
        <dbReference type="ARBA" id="ARBA00006739"/>
    </source>
</evidence>
<dbReference type="AlphaFoldDB" id="A0A2X0XLW0"/>
<dbReference type="InterPro" id="IPR029044">
    <property type="entry name" value="Nucleotide-diphossugar_trans"/>
</dbReference>
<gene>
    <name evidence="5" type="primary">yveR</name>
    <name evidence="5" type="ORF">NCTC7582_02818</name>
</gene>
<dbReference type="Proteomes" id="UP000251431">
    <property type="component" value="Unassembled WGS sequence"/>
</dbReference>
<dbReference type="GO" id="GO:0050501">
    <property type="term" value="F:hyaluronan synthase activity"/>
    <property type="evidence" value="ECO:0007669"/>
    <property type="project" value="UniProtKB-EC"/>
</dbReference>
<dbReference type="InterPro" id="IPR001173">
    <property type="entry name" value="Glyco_trans_2-like"/>
</dbReference>
<comment type="similarity">
    <text evidence="1">Belongs to the glycosyltransferase 2 family.</text>
</comment>
<dbReference type="Gene3D" id="3.90.550.10">
    <property type="entry name" value="Spore Coat Polysaccharide Biosynthesis Protein SpsA, Chain A"/>
    <property type="match status" value="1"/>
</dbReference>
<evidence type="ECO:0000256" key="2">
    <source>
        <dbReference type="ARBA" id="ARBA00022676"/>
    </source>
</evidence>
<evidence type="ECO:0000256" key="3">
    <source>
        <dbReference type="ARBA" id="ARBA00022679"/>
    </source>
</evidence>
<evidence type="ECO:0000259" key="4">
    <source>
        <dbReference type="Pfam" id="PF00535"/>
    </source>
</evidence>
<protein>
    <submittedName>
        <fullName evidence="5">Polysaccharide biosynthesis protein, glycosyl transferase family 2,YveR</fullName>
        <ecNumber evidence="5">2.4.1.212</ecNumber>
    </submittedName>
</protein>
<reference evidence="5 6" key="1">
    <citation type="submission" date="2018-06" db="EMBL/GenBank/DDBJ databases">
        <authorList>
            <consortium name="Pathogen Informatics"/>
            <person name="Doyle S."/>
        </authorList>
    </citation>
    <scope>NUCLEOTIDE SEQUENCE [LARGE SCALE GENOMIC DNA]</scope>
    <source>
        <strain evidence="5 6">NCTC7582</strain>
    </source>
</reference>
<sequence>MPYLSIIVPVYNTEPYLKMCLDSILRQEFVDFELILVNDGSTDSCSVICDEYAESDTRITVIHQANSGAVSARKAGLRVAKGQYIGYVDSDDWIEVDMYKSLCNTARVFDVDIVICDIVENYPLQEVKRSQLVSPGLYRKDRMEKEVYPIMLYSGEYYRFGLYPSLSNKIFKRDLLEKNLFDVDDQICMGDDAACTYPSLLDAESIYILENQYLYHYRQHSSSMTASYDQMFFKKILVLYEQLKVLKYRKADQVPNFAEQLQYYFTYLVMAAVNNELNRFNHKRLHEKRTFIKKMLIHEAFHGSLHAIRMTNMPLKSKIYTWLLKKKQILLLFMLNRLNRRISDCKGLIPTFTKRKGAYQHEN</sequence>